<keyword evidence="1" id="KW-0472">Membrane</keyword>
<feature type="transmembrane region" description="Helical" evidence="1">
    <location>
        <begin position="6"/>
        <end position="24"/>
    </location>
</feature>
<organism evidence="2 3">
    <name type="scientific">Bacillus carboniphilus</name>
    <dbReference type="NCBI Taxonomy" id="86663"/>
    <lineage>
        <taxon>Bacteria</taxon>
        <taxon>Bacillati</taxon>
        <taxon>Bacillota</taxon>
        <taxon>Bacilli</taxon>
        <taxon>Bacillales</taxon>
        <taxon>Bacillaceae</taxon>
        <taxon>Bacillus</taxon>
    </lineage>
</organism>
<protein>
    <submittedName>
        <fullName evidence="2">Uncharacterized protein</fullName>
    </submittedName>
</protein>
<keyword evidence="1" id="KW-0812">Transmembrane</keyword>
<name>A0ABN0VRJ4_9BACI</name>
<feature type="transmembrane region" description="Helical" evidence="1">
    <location>
        <begin position="95"/>
        <end position="117"/>
    </location>
</feature>
<dbReference type="EMBL" id="BAAADJ010000003">
    <property type="protein sequence ID" value="GAA0315455.1"/>
    <property type="molecule type" value="Genomic_DNA"/>
</dbReference>
<accession>A0ABN0VRJ4</accession>
<reference evidence="2 3" key="1">
    <citation type="journal article" date="2019" name="Int. J. Syst. Evol. Microbiol.">
        <title>The Global Catalogue of Microorganisms (GCM) 10K type strain sequencing project: providing services to taxonomists for standard genome sequencing and annotation.</title>
        <authorList>
            <consortium name="The Broad Institute Genomics Platform"/>
            <consortium name="The Broad Institute Genome Sequencing Center for Infectious Disease"/>
            <person name="Wu L."/>
            <person name="Ma J."/>
        </authorList>
    </citation>
    <scope>NUCLEOTIDE SEQUENCE [LARGE SCALE GENOMIC DNA]</scope>
    <source>
        <strain evidence="2 3">JCM 9731</strain>
    </source>
</reference>
<gene>
    <name evidence="2" type="ORF">GCM10008967_02520</name>
</gene>
<dbReference type="RefSeq" id="WP_343795630.1">
    <property type="nucleotide sequence ID" value="NZ_BAAADJ010000003.1"/>
</dbReference>
<proteinExistence type="predicted"/>
<evidence type="ECO:0000313" key="2">
    <source>
        <dbReference type="EMBL" id="GAA0315455.1"/>
    </source>
</evidence>
<feature type="transmembrane region" description="Helical" evidence="1">
    <location>
        <begin position="31"/>
        <end position="48"/>
    </location>
</feature>
<feature type="transmembrane region" description="Helical" evidence="1">
    <location>
        <begin position="129"/>
        <end position="146"/>
    </location>
</feature>
<feature type="transmembrane region" description="Helical" evidence="1">
    <location>
        <begin position="68"/>
        <end position="86"/>
    </location>
</feature>
<dbReference type="Proteomes" id="UP001500782">
    <property type="component" value="Unassembled WGS sequence"/>
</dbReference>
<sequence length="158" mass="18505">MGFATFFFISWIVIAVFAVMPKQLKMTETSFVYLVILIVSINMSWIVAEELKFIKITDKGIDYTAYLLNRSIINPVVLILFLNVIIKQRKLVKKLLYIGSSSIILTIISYLSTFFQITEFIKWNVVYEFFYYFILSLLALFARSLYEKVSMKEVIRST</sequence>
<comment type="caution">
    <text evidence="2">The sequence shown here is derived from an EMBL/GenBank/DDBJ whole genome shotgun (WGS) entry which is preliminary data.</text>
</comment>
<keyword evidence="3" id="KW-1185">Reference proteome</keyword>
<keyword evidence="1" id="KW-1133">Transmembrane helix</keyword>
<evidence type="ECO:0000256" key="1">
    <source>
        <dbReference type="SAM" id="Phobius"/>
    </source>
</evidence>
<evidence type="ECO:0000313" key="3">
    <source>
        <dbReference type="Proteomes" id="UP001500782"/>
    </source>
</evidence>